<evidence type="ECO:0000256" key="4">
    <source>
        <dbReference type="SAM" id="Coils"/>
    </source>
</evidence>
<gene>
    <name evidence="7" type="primary">LOC107432050</name>
</gene>
<reference evidence="7" key="1">
    <citation type="submission" date="2025-08" db="UniProtKB">
        <authorList>
            <consortium name="RefSeq"/>
        </authorList>
    </citation>
    <scope>IDENTIFICATION</scope>
    <source>
        <tissue evidence="7">Seedling</tissue>
    </source>
</reference>
<evidence type="ECO:0000256" key="3">
    <source>
        <dbReference type="ARBA" id="ARBA00022679"/>
    </source>
</evidence>
<dbReference type="InParanoid" id="A0A6P4AL22"/>
<dbReference type="FunFam" id="3.40.50.2000:FF:000071">
    <property type="entry name" value="Glycosyltransferase"/>
    <property type="match status" value="1"/>
</dbReference>
<evidence type="ECO:0000256" key="5">
    <source>
        <dbReference type="SAM" id="MobiDB-lite"/>
    </source>
</evidence>
<dbReference type="CDD" id="cd03784">
    <property type="entry name" value="GT1_Gtf-like"/>
    <property type="match status" value="1"/>
</dbReference>
<dbReference type="Gene3D" id="3.40.50.2000">
    <property type="entry name" value="Glycogen Phosphorylase B"/>
    <property type="match status" value="2"/>
</dbReference>
<dbReference type="Proteomes" id="UP001652623">
    <property type="component" value="Chromosome 11"/>
</dbReference>
<dbReference type="GeneID" id="107432050"/>
<evidence type="ECO:0000256" key="1">
    <source>
        <dbReference type="ARBA" id="ARBA00009995"/>
    </source>
</evidence>
<dbReference type="PANTHER" id="PTHR48047">
    <property type="entry name" value="GLYCOSYLTRANSFERASE"/>
    <property type="match status" value="1"/>
</dbReference>
<feature type="coiled-coil region" evidence="4">
    <location>
        <begin position="488"/>
        <end position="515"/>
    </location>
</feature>
<evidence type="ECO:0000313" key="7">
    <source>
        <dbReference type="RefSeq" id="XP_015898592.1"/>
    </source>
</evidence>
<dbReference type="AlphaFoldDB" id="A0A6P4AL22"/>
<dbReference type="InterPro" id="IPR002213">
    <property type="entry name" value="UDP_glucos_trans"/>
</dbReference>
<keyword evidence="6" id="KW-1185">Reference proteome</keyword>
<evidence type="ECO:0000256" key="2">
    <source>
        <dbReference type="ARBA" id="ARBA00022676"/>
    </source>
</evidence>
<comment type="similarity">
    <text evidence="1">Belongs to the UDP-glycosyltransferase family.</text>
</comment>
<keyword evidence="3" id="KW-0808">Transferase</keyword>
<dbReference type="KEGG" id="zju:107432050"/>
<feature type="compositionally biased region" description="Low complexity" evidence="5">
    <location>
        <begin position="50"/>
        <end position="60"/>
    </location>
</feature>
<dbReference type="PANTHER" id="PTHR48047:SF229">
    <property type="entry name" value="UDP-GLYCOSYLTRANSFERASE 73C3-RELATED"/>
    <property type="match status" value="1"/>
</dbReference>
<evidence type="ECO:0000313" key="6">
    <source>
        <dbReference type="Proteomes" id="UP001652623"/>
    </source>
</evidence>
<dbReference type="FunFam" id="3.40.50.2000:FF:000047">
    <property type="entry name" value="Glycosyltransferase"/>
    <property type="match status" value="1"/>
</dbReference>
<sequence>MHQYSYITFVGSYITRKSTGFKSSTYLYTLEEMKERKPKKKKRKEKLRISSSTMGSKSMPSQANQLHFILFPHMAQGHMIPMVDIAKLLARRGALITIFTTPLNASRFKTVLSRATESGLRIRLILLKFPCEEVGLPLDCENCDLVPSPNYFINFITAIYMLHKPVEDIVKELTPPPNCMIADMCLPWTIEVARMLGIPRISFHGLGCFCLLCLHSIRTSKIYDKMDSDSDYFVLPDLPDQIEMTKPQLPGSLLSTSSDFTRKLVAADLESYGVIANTFEELEPEYAKEYKKAKNGKVWCVGPVSLSNKEELDKAERGNKSSVDEQQCLKWLDSWEPGSVVYVCLGSLCNLREPHLKELGLGLEASNKPFIWVIRGGSNIVLEELNKWIEEDGFEERIKSRGLLIRGWAPQLLILSHPSVGGFLTHCGWNSVLEGISAGVSMVTWPLFEDQFLNEKLVTQILKIGVRVGVEVPFAIGEEDKIGVLVKKEDVERAIEELMNEGKESKERRERARKLGLIAKRAVEEGGSSDINMSSFIQEIMQLATDKSSKE</sequence>
<feature type="compositionally biased region" description="Basic residues" evidence="5">
    <location>
        <begin position="37"/>
        <end position="46"/>
    </location>
</feature>
<keyword evidence="2" id="KW-0328">Glycosyltransferase</keyword>
<feature type="region of interest" description="Disordered" evidence="5">
    <location>
        <begin position="37"/>
        <end position="60"/>
    </location>
</feature>
<proteinExistence type="inferred from homology"/>
<protein>
    <submittedName>
        <fullName evidence="7">UDP-glycosyltransferase 73C6-like</fullName>
    </submittedName>
</protein>
<dbReference type="SUPFAM" id="SSF53756">
    <property type="entry name" value="UDP-Glycosyltransferase/glycogen phosphorylase"/>
    <property type="match status" value="1"/>
</dbReference>
<dbReference type="RefSeq" id="XP_015898592.1">
    <property type="nucleotide sequence ID" value="XM_016043106.4"/>
</dbReference>
<name>A0A6P4AL22_ZIZJJ</name>
<accession>A0A6P4AL22</accession>
<dbReference type="Pfam" id="PF00201">
    <property type="entry name" value="UDPGT"/>
    <property type="match status" value="1"/>
</dbReference>
<organism evidence="6 7">
    <name type="scientific">Ziziphus jujuba</name>
    <name type="common">Chinese jujube</name>
    <name type="synonym">Ziziphus sativa</name>
    <dbReference type="NCBI Taxonomy" id="326968"/>
    <lineage>
        <taxon>Eukaryota</taxon>
        <taxon>Viridiplantae</taxon>
        <taxon>Streptophyta</taxon>
        <taxon>Embryophyta</taxon>
        <taxon>Tracheophyta</taxon>
        <taxon>Spermatophyta</taxon>
        <taxon>Magnoliopsida</taxon>
        <taxon>eudicotyledons</taxon>
        <taxon>Gunneridae</taxon>
        <taxon>Pentapetalae</taxon>
        <taxon>rosids</taxon>
        <taxon>fabids</taxon>
        <taxon>Rosales</taxon>
        <taxon>Rhamnaceae</taxon>
        <taxon>Paliureae</taxon>
        <taxon>Ziziphus</taxon>
    </lineage>
</organism>
<dbReference type="FunCoup" id="A0A6P4AL22">
    <property type="interactions" value="225"/>
</dbReference>
<dbReference type="GO" id="GO:0035251">
    <property type="term" value="F:UDP-glucosyltransferase activity"/>
    <property type="evidence" value="ECO:0007669"/>
    <property type="project" value="TreeGrafter"/>
</dbReference>
<keyword evidence="4" id="KW-0175">Coiled coil</keyword>